<dbReference type="AlphaFoldDB" id="A0A653M1G2"/>
<accession>A0A653M1G2</accession>
<name>A0A653M1G2_9FLAO</name>
<reference evidence="1 2" key="1">
    <citation type="submission" date="2019-10" db="EMBL/GenBank/DDBJ databases">
        <authorList>
            <person name="Karimi E."/>
        </authorList>
    </citation>
    <scope>NUCLEOTIDE SEQUENCE [LARGE SCALE GENOMIC DNA]</scope>
    <source>
        <strain evidence="1">Maribacter sp. 151</strain>
    </source>
</reference>
<protein>
    <submittedName>
        <fullName evidence="1">Uncharacterized protein</fullName>
    </submittedName>
</protein>
<organism evidence="1 2">
    <name type="scientific">Maribacter litoralis</name>
    <dbReference type="NCBI Taxonomy" id="2059726"/>
    <lineage>
        <taxon>Bacteria</taxon>
        <taxon>Pseudomonadati</taxon>
        <taxon>Bacteroidota</taxon>
        <taxon>Flavobacteriia</taxon>
        <taxon>Flavobacteriales</taxon>
        <taxon>Flavobacteriaceae</taxon>
        <taxon>Maribacter</taxon>
    </lineage>
</organism>
<sequence>MISIIIFVFDKDIIHFLFKMMIAIDNVVIINMEKIHANHK</sequence>
<dbReference type="Proteomes" id="UP000430202">
    <property type="component" value="Unassembled WGS sequence"/>
</dbReference>
<evidence type="ECO:0000313" key="1">
    <source>
        <dbReference type="EMBL" id="VXA98488.1"/>
    </source>
</evidence>
<keyword evidence="2" id="KW-1185">Reference proteome</keyword>
<gene>
    <name evidence="1" type="ORF">MARI151_10208</name>
</gene>
<evidence type="ECO:0000313" key="2">
    <source>
        <dbReference type="Proteomes" id="UP000430202"/>
    </source>
</evidence>
<proteinExistence type="predicted"/>
<dbReference type="EMBL" id="CABWLR010000001">
    <property type="protein sequence ID" value="VXA98488.1"/>
    <property type="molecule type" value="Genomic_DNA"/>
</dbReference>